<name>A0AAV2B3J1_9ARAC</name>
<evidence type="ECO:0000313" key="10">
    <source>
        <dbReference type="Proteomes" id="UP001497382"/>
    </source>
</evidence>
<dbReference type="Pfam" id="PF13909">
    <property type="entry name" value="zf-H2C2_5"/>
    <property type="match status" value="1"/>
</dbReference>
<sequence length="341" mass="38928">MADAPFFQPRSAGPEYYAPEADVSTRMTDEDSILLKPTPYARTQTKDDFDFLSQIQPGGNILDTSKTVFSEFHEYSNAVETEVEDVLSPMGAWTDFDMASGSRNHAESSEFYMQPPFPENVLKYSHQSTQHENNKIVSIQGKHTVDYPTVHMECRTINKDVCGINEAARSKNVDNYHPQGPEPRNVAVESCMPLAFLENSRQSIQYESNKNIFIQGTHTVDFSAVPHQSNHSYRQYTEENGSRNASAQRKQLIKSLVLTSSKKYFVCEKCEMMFTEESALNTHVLNNCYKCGDCGMASSSQKVLRDHSRIHKEKSFECSMCDYATYNKNNLKRHFNRIHMK</sequence>
<dbReference type="InterPro" id="IPR036236">
    <property type="entry name" value="Znf_C2H2_sf"/>
</dbReference>
<dbReference type="AlphaFoldDB" id="A0AAV2B3J1"/>
<evidence type="ECO:0000256" key="3">
    <source>
        <dbReference type="ARBA" id="ARBA00022771"/>
    </source>
</evidence>
<evidence type="ECO:0000256" key="7">
    <source>
        <dbReference type="PROSITE-ProRule" id="PRU00042"/>
    </source>
</evidence>
<dbReference type="PANTHER" id="PTHR24388">
    <property type="entry name" value="ZINC FINGER PROTEIN"/>
    <property type="match status" value="1"/>
</dbReference>
<comment type="similarity">
    <text evidence="6">Belongs to the snail C2H2-type zinc-finger protein family.</text>
</comment>
<dbReference type="PANTHER" id="PTHR24388:SF104">
    <property type="entry name" value="AT-RICH BINDING PROTEIN-RELATED"/>
    <property type="match status" value="1"/>
</dbReference>
<protein>
    <recommendedName>
        <fullName evidence="8">C2H2-type domain-containing protein</fullName>
    </recommendedName>
</protein>
<keyword evidence="3 7" id="KW-0863">Zinc-finger</keyword>
<evidence type="ECO:0000256" key="1">
    <source>
        <dbReference type="ARBA" id="ARBA00022723"/>
    </source>
</evidence>
<dbReference type="SMART" id="SM00355">
    <property type="entry name" value="ZnF_C2H2"/>
    <property type="match status" value="3"/>
</dbReference>
<evidence type="ECO:0000256" key="2">
    <source>
        <dbReference type="ARBA" id="ARBA00022737"/>
    </source>
</evidence>
<feature type="domain" description="C2H2-type" evidence="8">
    <location>
        <begin position="316"/>
        <end position="341"/>
    </location>
</feature>
<accession>A0AAV2B3J1</accession>
<dbReference type="Proteomes" id="UP001497382">
    <property type="component" value="Unassembled WGS sequence"/>
</dbReference>
<comment type="caution">
    <text evidence="9">The sequence shown here is derived from an EMBL/GenBank/DDBJ whole genome shotgun (WGS) entry which is preliminary data.</text>
</comment>
<dbReference type="InterPro" id="IPR013087">
    <property type="entry name" value="Znf_C2H2_type"/>
</dbReference>
<keyword evidence="10" id="KW-1185">Reference proteome</keyword>
<dbReference type="Gene3D" id="3.30.160.60">
    <property type="entry name" value="Classic Zinc Finger"/>
    <property type="match status" value="2"/>
</dbReference>
<dbReference type="SUPFAM" id="SSF57667">
    <property type="entry name" value="beta-beta-alpha zinc fingers"/>
    <property type="match status" value="2"/>
</dbReference>
<dbReference type="GO" id="GO:0000978">
    <property type="term" value="F:RNA polymerase II cis-regulatory region sequence-specific DNA binding"/>
    <property type="evidence" value="ECO:0007669"/>
    <property type="project" value="TreeGrafter"/>
</dbReference>
<evidence type="ECO:0000256" key="4">
    <source>
        <dbReference type="ARBA" id="ARBA00022833"/>
    </source>
</evidence>
<feature type="domain" description="C2H2-type" evidence="8">
    <location>
        <begin position="289"/>
        <end position="316"/>
    </location>
</feature>
<reference evidence="9 10" key="1">
    <citation type="submission" date="2024-04" db="EMBL/GenBank/DDBJ databases">
        <authorList>
            <person name="Rising A."/>
            <person name="Reimegard J."/>
            <person name="Sonavane S."/>
            <person name="Akerstrom W."/>
            <person name="Nylinder S."/>
            <person name="Hedman E."/>
            <person name="Kallberg Y."/>
        </authorList>
    </citation>
    <scope>NUCLEOTIDE SEQUENCE [LARGE SCALE GENOMIC DNA]</scope>
</reference>
<organism evidence="9 10">
    <name type="scientific">Larinioides sclopetarius</name>
    <dbReference type="NCBI Taxonomy" id="280406"/>
    <lineage>
        <taxon>Eukaryota</taxon>
        <taxon>Metazoa</taxon>
        <taxon>Ecdysozoa</taxon>
        <taxon>Arthropoda</taxon>
        <taxon>Chelicerata</taxon>
        <taxon>Arachnida</taxon>
        <taxon>Araneae</taxon>
        <taxon>Araneomorphae</taxon>
        <taxon>Entelegynae</taxon>
        <taxon>Araneoidea</taxon>
        <taxon>Araneidae</taxon>
        <taxon>Larinioides</taxon>
    </lineage>
</organism>
<dbReference type="Pfam" id="PF00096">
    <property type="entry name" value="zf-C2H2"/>
    <property type="match status" value="1"/>
</dbReference>
<evidence type="ECO:0000259" key="8">
    <source>
        <dbReference type="PROSITE" id="PS50157"/>
    </source>
</evidence>
<dbReference type="InterPro" id="IPR050527">
    <property type="entry name" value="Snail/Krueppel_Znf"/>
</dbReference>
<dbReference type="EMBL" id="CAXIEN010000271">
    <property type="protein sequence ID" value="CAL1290831.1"/>
    <property type="molecule type" value="Genomic_DNA"/>
</dbReference>
<keyword evidence="1" id="KW-0479">Metal-binding</keyword>
<dbReference type="PROSITE" id="PS50157">
    <property type="entry name" value="ZINC_FINGER_C2H2_2"/>
    <property type="match status" value="2"/>
</dbReference>
<keyword evidence="5" id="KW-0539">Nucleus</keyword>
<evidence type="ECO:0000256" key="6">
    <source>
        <dbReference type="ARBA" id="ARBA00037948"/>
    </source>
</evidence>
<dbReference type="GO" id="GO:0008270">
    <property type="term" value="F:zinc ion binding"/>
    <property type="evidence" value="ECO:0007669"/>
    <property type="project" value="UniProtKB-KW"/>
</dbReference>
<evidence type="ECO:0000256" key="5">
    <source>
        <dbReference type="ARBA" id="ARBA00023242"/>
    </source>
</evidence>
<gene>
    <name evidence="9" type="ORF">LARSCL_LOCUS16727</name>
</gene>
<keyword evidence="4" id="KW-0862">Zinc</keyword>
<dbReference type="GO" id="GO:0000981">
    <property type="term" value="F:DNA-binding transcription factor activity, RNA polymerase II-specific"/>
    <property type="evidence" value="ECO:0007669"/>
    <property type="project" value="TreeGrafter"/>
</dbReference>
<proteinExistence type="inferred from homology"/>
<evidence type="ECO:0000313" key="9">
    <source>
        <dbReference type="EMBL" id="CAL1290831.1"/>
    </source>
</evidence>
<keyword evidence="2" id="KW-0677">Repeat</keyword>